<dbReference type="SUPFAM" id="SSF53697">
    <property type="entry name" value="SIS domain"/>
    <property type="match status" value="1"/>
</dbReference>
<dbReference type="PANTHER" id="PTHR30514">
    <property type="entry name" value="GLUCOKINASE"/>
    <property type="match status" value="1"/>
</dbReference>
<dbReference type="SUPFAM" id="SSF46689">
    <property type="entry name" value="Homeodomain-like"/>
    <property type="match status" value="1"/>
</dbReference>
<name>A0A4Q9VRC3_9HYPH</name>
<dbReference type="PROSITE" id="PS51071">
    <property type="entry name" value="HTH_RPIR"/>
    <property type="match status" value="1"/>
</dbReference>
<evidence type="ECO:0000256" key="1">
    <source>
        <dbReference type="SAM" id="MobiDB-lite"/>
    </source>
</evidence>
<reference evidence="3 4" key="1">
    <citation type="submission" date="2019-02" db="EMBL/GenBank/DDBJ databases">
        <title>Siculibacillus lacustris gen. nov., sp. nov., a new rosette-forming bacterium isolated from a freshwater crater lake (Lake St. Ana, Romania).</title>
        <authorList>
            <person name="Felfoldi T."/>
            <person name="Marton Z."/>
            <person name="Szabo A."/>
            <person name="Mentes A."/>
            <person name="Boka K."/>
            <person name="Marialigeti K."/>
            <person name="Mathe I."/>
            <person name="Koncz M."/>
            <person name="Schumann P."/>
            <person name="Toth E."/>
        </authorList>
    </citation>
    <scope>NUCLEOTIDE SEQUENCE [LARGE SCALE GENOMIC DNA]</scope>
    <source>
        <strain evidence="3 4">SA-279</strain>
    </source>
</reference>
<dbReference type="Pfam" id="PF01418">
    <property type="entry name" value="HTH_6"/>
    <property type="match status" value="1"/>
</dbReference>
<dbReference type="Proteomes" id="UP000292781">
    <property type="component" value="Unassembled WGS sequence"/>
</dbReference>
<feature type="compositionally biased region" description="Basic and acidic residues" evidence="1">
    <location>
        <begin position="37"/>
        <end position="49"/>
    </location>
</feature>
<dbReference type="InterPro" id="IPR000281">
    <property type="entry name" value="HTH_RpiR"/>
</dbReference>
<feature type="compositionally biased region" description="Basic residues" evidence="1">
    <location>
        <begin position="10"/>
        <end position="27"/>
    </location>
</feature>
<dbReference type="Gene3D" id="1.10.10.10">
    <property type="entry name" value="Winged helix-like DNA-binding domain superfamily/Winged helix DNA-binding domain"/>
    <property type="match status" value="1"/>
</dbReference>
<sequence length="338" mass="36763">MAPISFQGYRPRRGRQAQMKGHFHRMAPSKSPPLVDDTDRTPDTAADERPIDARIHAVFDSLTGSEKRLAEVVMEAQGNLSAFAARELADRAGVSNATAARFFQRLGYDSYNDARRAARVAHDWGSPLYELTGIGERRLAAGDFGLHIAQDLQNLARTAEMLTPAMLASAVDVIVGAKRLWILGFRNSMALAGYARGLLVHVKPDVRLLPIAGQTLAEDLVGLGPDDALLVLGFRRRPVILREVMAVAREAGTPTVLIADLTAGRTAQLATVTLRCHNRGHSLFDSYAAPMSVLNYLCSTVGLALGEDAVARLADIERLHERLDPLVKQSSVRGRSNK</sequence>
<dbReference type="GO" id="GO:0003677">
    <property type="term" value="F:DNA binding"/>
    <property type="evidence" value="ECO:0007669"/>
    <property type="project" value="InterPro"/>
</dbReference>
<keyword evidence="4" id="KW-1185">Reference proteome</keyword>
<dbReference type="GO" id="GO:0003700">
    <property type="term" value="F:DNA-binding transcription factor activity"/>
    <property type="evidence" value="ECO:0007669"/>
    <property type="project" value="InterPro"/>
</dbReference>
<accession>A0A4Q9VRC3</accession>
<dbReference type="InterPro" id="IPR009057">
    <property type="entry name" value="Homeodomain-like_sf"/>
</dbReference>
<protein>
    <submittedName>
        <fullName evidence="3">MurR/RpiR family transcriptional regulator</fullName>
    </submittedName>
</protein>
<dbReference type="CDD" id="cd05013">
    <property type="entry name" value="SIS_RpiR"/>
    <property type="match status" value="1"/>
</dbReference>
<evidence type="ECO:0000259" key="2">
    <source>
        <dbReference type="PROSITE" id="PS51071"/>
    </source>
</evidence>
<gene>
    <name evidence="3" type="ORF">EYW49_09230</name>
</gene>
<feature type="region of interest" description="Disordered" evidence="1">
    <location>
        <begin position="1"/>
        <end position="49"/>
    </location>
</feature>
<dbReference type="InterPro" id="IPR036388">
    <property type="entry name" value="WH-like_DNA-bd_sf"/>
</dbReference>
<dbReference type="EMBL" id="SJFN01000011">
    <property type="protein sequence ID" value="TBW38441.1"/>
    <property type="molecule type" value="Genomic_DNA"/>
</dbReference>
<dbReference type="GO" id="GO:1901135">
    <property type="term" value="P:carbohydrate derivative metabolic process"/>
    <property type="evidence" value="ECO:0007669"/>
    <property type="project" value="InterPro"/>
</dbReference>
<dbReference type="AlphaFoldDB" id="A0A4Q9VRC3"/>
<dbReference type="InterPro" id="IPR035472">
    <property type="entry name" value="RpiR-like_SIS"/>
</dbReference>
<dbReference type="OrthoDB" id="3237351at2"/>
<evidence type="ECO:0000313" key="3">
    <source>
        <dbReference type="EMBL" id="TBW38441.1"/>
    </source>
</evidence>
<dbReference type="GO" id="GO:0097367">
    <property type="term" value="F:carbohydrate derivative binding"/>
    <property type="evidence" value="ECO:0007669"/>
    <property type="project" value="InterPro"/>
</dbReference>
<dbReference type="InterPro" id="IPR046348">
    <property type="entry name" value="SIS_dom_sf"/>
</dbReference>
<organism evidence="3 4">
    <name type="scientific">Siculibacillus lacustris</name>
    <dbReference type="NCBI Taxonomy" id="1549641"/>
    <lineage>
        <taxon>Bacteria</taxon>
        <taxon>Pseudomonadati</taxon>
        <taxon>Pseudomonadota</taxon>
        <taxon>Alphaproteobacteria</taxon>
        <taxon>Hyphomicrobiales</taxon>
        <taxon>Ancalomicrobiaceae</taxon>
        <taxon>Siculibacillus</taxon>
    </lineage>
</organism>
<dbReference type="InterPro" id="IPR047640">
    <property type="entry name" value="RpiR-like"/>
</dbReference>
<dbReference type="PANTHER" id="PTHR30514:SF18">
    <property type="entry name" value="RPIR-FAMILY TRANSCRIPTIONAL REGULATOR"/>
    <property type="match status" value="1"/>
</dbReference>
<feature type="domain" description="HTH rpiR-type" evidence="2">
    <location>
        <begin position="49"/>
        <end position="125"/>
    </location>
</feature>
<evidence type="ECO:0000313" key="4">
    <source>
        <dbReference type="Proteomes" id="UP000292781"/>
    </source>
</evidence>
<dbReference type="Gene3D" id="3.40.50.10490">
    <property type="entry name" value="Glucose-6-phosphate isomerase like protein, domain 1"/>
    <property type="match status" value="1"/>
</dbReference>
<comment type="caution">
    <text evidence="3">The sequence shown here is derived from an EMBL/GenBank/DDBJ whole genome shotgun (WGS) entry which is preliminary data.</text>
</comment>
<proteinExistence type="predicted"/>